<protein>
    <submittedName>
        <fullName evidence="2">Ser/Thr phosphatase family protein</fullName>
    </submittedName>
</protein>
<dbReference type="InterPro" id="IPR050126">
    <property type="entry name" value="Ap4A_hydrolase"/>
</dbReference>
<dbReference type="InterPro" id="IPR004843">
    <property type="entry name" value="Calcineurin-like_PHP"/>
</dbReference>
<dbReference type="InterPro" id="IPR029052">
    <property type="entry name" value="Metallo-depent_PP-like"/>
</dbReference>
<dbReference type="EMBL" id="ABWN01000020">
    <property type="protein sequence ID" value="EFF69129.1"/>
    <property type="molecule type" value="Genomic_DNA"/>
</dbReference>
<name>D4RXP7_9FIRM</name>
<dbReference type="Proteomes" id="UP000006238">
    <property type="component" value="Unassembled WGS sequence"/>
</dbReference>
<organism evidence="2 3">
    <name type="scientific">Eshraghiella crossota DSM 2876</name>
    <dbReference type="NCBI Taxonomy" id="511680"/>
    <lineage>
        <taxon>Bacteria</taxon>
        <taxon>Bacillati</taxon>
        <taxon>Bacillota</taxon>
        <taxon>Clostridia</taxon>
        <taxon>Lachnospirales</taxon>
        <taxon>Lachnospiraceae</taxon>
        <taxon>Eshraghiella</taxon>
    </lineage>
</organism>
<dbReference type="GeneID" id="98919397"/>
<dbReference type="Pfam" id="PF00149">
    <property type="entry name" value="Metallophos"/>
    <property type="match status" value="1"/>
</dbReference>
<sequence length="238" mass="27099">MHYVISDIHGQITEFKNLLEKIDFDGIRDKMIIAGDVLDRGNYGIELIKYIEPYSETGSMKILMGNHEMFCQNYLDGKLDDFTYKLFGGAGTIKSLNKMTKESKENLYLFLKSLPIYEEIRTKYGETVVTHSGLSANCIIFNKDKTINVAKSIEAAADINLNDFLLSDDIHRMEEYDLNRLDKFLIVGHVPVMNLNDDESNHIYRATGYMCIDTGASFVEKGGAMSCYCVETDEQIYL</sequence>
<dbReference type="GO" id="GO:0005737">
    <property type="term" value="C:cytoplasm"/>
    <property type="evidence" value="ECO:0007669"/>
    <property type="project" value="TreeGrafter"/>
</dbReference>
<dbReference type="GO" id="GO:0016791">
    <property type="term" value="F:phosphatase activity"/>
    <property type="evidence" value="ECO:0007669"/>
    <property type="project" value="TreeGrafter"/>
</dbReference>
<dbReference type="HOGENOM" id="CLU_023125_5_0_9"/>
<evidence type="ECO:0000259" key="1">
    <source>
        <dbReference type="Pfam" id="PF00149"/>
    </source>
</evidence>
<feature type="domain" description="Calcineurin-like phosphoesterase" evidence="1">
    <location>
        <begin position="4"/>
        <end position="193"/>
    </location>
</feature>
<proteinExistence type="predicted"/>
<dbReference type="eggNOG" id="COG0639">
    <property type="taxonomic scope" value="Bacteria"/>
</dbReference>
<evidence type="ECO:0000313" key="2">
    <source>
        <dbReference type="EMBL" id="EFF69129.1"/>
    </source>
</evidence>
<dbReference type="AlphaFoldDB" id="D4RXP7"/>
<dbReference type="SUPFAM" id="SSF56300">
    <property type="entry name" value="Metallo-dependent phosphatases"/>
    <property type="match status" value="1"/>
</dbReference>
<dbReference type="PANTHER" id="PTHR42850:SF4">
    <property type="entry name" value="ZINC-DEPENDENT ENDOPOLYPHOSPHATASE"/>
    <property type="match status" value="1"/>
</dbReference>
<dbReference type="GO" id="GO:0008803">
    <property type="term" value="F:bis(5'-nucleosyl)-tetraphosphatase (symmetrical) activity"/>
    <property type="evidence" value="ECO:0007669"/>
    <property type="project" value="TreeGrafter"/>
</dbReference>
<reference evidence="2 3" key="1">
    <citation type="submission" date="2010-02" db="EMBL/GenBank/DDBJ databases">
        <authorList>
            <person name="Weinstock G."/>
            <person name="Sodergren E."/>
            <person name="Clifton S."/>
            <person name="Fulton L."/>
            <person name="Fulton B."/>
            <person name="Courtney L."/>
            <person name="Fronick C."/>
            <person name="Harrison M."/>
            <person name="Strong C."/>
            <person name="Farmer C."/>
            <person name="Delahaunty K."/>
            <person name="Markovic C."/>
            <person name="Hall O."/>
            <person name="Minx P."/>
            <person name="Tomlinson C."/>
            <person name="Mitreva M."/>
            <person name="Nelson J."/>
            <person name="Hou S."/>
            <person name="Wollam A."/>
            <person name="Pepin K.H."/>
            <person name="Johnson M."/>
            <person name="Bhonagiri V."/>
            <person name="Zhang X."/>
            <person name="Suruliraj S."/>
            <person name="Warren W."/>
            <person name="Chinwalla A."/>
            <person name="Mardis E.R."/>
            <person name="Wilson R.K."/>
        </authorList>
    </citation>
    <scope>NUCLEOTIDE SEQUENCE [LARGE SCALE GENOMIC DNA]</scope>
    <source>
        <strain evidence="2 3">DSM 2876</strain>
    </source>
</reference>
<dbReference type="GO" id="GO:0110154">
    <property type="term" value="P:RNA decapping"/>
    <property type="evidence" value="ECO:0007669"/>
    <property type="project" value="TreeGrafter"/>
</dbReference>
<accession>D4RXP7</accession>
<evidence type="ECO:0000313" key="3">
    <source>
        <dbReference type="Proteomes" id="UP000006238"/>
    </source>
</evidence>
<dbReference type="RefSeq" id="WP_005601551.1">
    <property type="nucleotide sequence ID" value="NZ_GG663520.1"/>
</dbReference>
<keyword evidence="3" id="KW-1185">Reference proteome</keyword>
<dbReference type="PANTHER" id="PTHR42850">
    <property type="entry name" value="METALLOPHOSPHOESTERASE"/>
    <property type="match status" value="1"/>
</dbReference>
<comment type="caution">
    <text evidence="2">The sequence shown here is derived from an EMBL/GenBank/DDBJ whole genome shotgun (WGS) entry which is preliminary data.</text>
</comment>
<dbReference type="Gene3D" id="3.60.21.10">
    <property type="match status" value="1"/>
</dbReference>
<gene>
    <name evidence="2" type="ORF">BUTYVIB_00598</name>
</gene>